<dbReference type="SUPFAM" id="SSF52540">
    <property type="entry name" value="P-loop containing nucleoside triphosphate hydrolases"/>
    <property type="match status" value="1"/>
</dbReference>
<dbReference type="InterPro" id="IPR008921">
    <property type="entry name" value="DNA_pol3_clamp-load_cplx_C"/>
</dbReference>
<dbReference type="Proteomes" id="UP000469523">
    <property type="component" value="Unassembled WGS sequence"/>
</dbReference>
<comment type="similarity">
    <text evidence="7">Belongs to the DNA polymerase HolA subunit family.</text>
</comment>
<evidence type="ECO:0000259" key="10">
    <source>
        <dbReference type="Pfam" id="PF21694"/>
    </source>
</evidence>
<evidence type="ECO:0000313" key="12">
    <source>
        <dbReference type="Proteomes" id="UP000469523"/>
    </source>
</evidence>
<dbReference type="InterPro" id="IPR005790">
    <property type="entry name" value="DNA_polIII_delta"/>
</dbReference>
<dbReference type="NCBIfam" id="TIGR01128">
    <property type="entry name" value="holA"/>
    <property type="match status" value="1"/>
</dbReference>
<gene>
    <name evidence="11" type="primary">holA</name>
    <name evidence="11" type="ORF">FYJ83_15755</name>
</gene>
<dbReference type="EMBL" id="VUNQ01000047">
    <property type="protein sequence ID" value="MSU02918.1"/>
    <property type="molecule type" value="Genomic_DNA"/>
</dbReference>
<reference evidence="11 12" key="1">
    <citation type="submission" date="2019-09" db="EMBL/GenBank/DDBJ databases">
        <title>In-depth cultivation of the pig gut microbiome towards novel bacterial diversity and tailored functional studies.</title>
        <authorList>
            <person name="Wylensek D."/>
            <person name="Hitch T.C.A."/>
            <person name="Clavel T."/>
        </authorList>
    </citation>
    <scope>NUCLEOTIDE SEQUENCE [LARGE SCALE GENOMIC DNA]</scope>
    <source>
        <strain evidence="11 12">WCA3-693-APC-4?</strain>
    </source>
</reference>
<accession>A0A6N7Y368</accession>
<dbReference type="GO" id="GO:0003887">
    <property type="term" value="F:DNA-directed DNA polymerase activity"/>
    <property type="evidence" value="ECO:0007669"/>
    <property type="project" value="UniProtKB-KW"/>
</dbReference>
<dbReference type="AlphaFoldDB" id="A0A6N7Y368"/>
<dbReference type="InterPro" id="IPR048466">
    <property type="entry name" value="DNA_pol3_delta-like_C"/>
</dbReference>
<evidence type="ECO:0000256" key="8">
    <source>
        <dbReference type="ARBA" id="ARBA00049244"/>
    </source>
</evidence>
<dbReference type="Pfam" id="PF06144">
    <property type="entry name" value="DNA_pol3_delta"/>
    <property type="match status" value="1"/>
</dbReference>
<keyword evidence="3 11" id="KW-0808">Transferase</keyword>
<evidence type="ECO:0000256" key="1">
    <source>
        <dbReference type="ARBA" id="ARBA00012417"/>
    </source>
</evidence>
<evidence type="ECO:0000256" key="6">
    <source>
        <dbReference type="ARBA" id="ARBA00022932"/>
    </source>
</evidence>
<dbReference type="EC" id="2.7.7.7" evidence="1"/>
<proteinExistence type="inferred from homology"/>
<comment type="caution">
    <text evidence="11">The sequence shown here is derived from an EMBL/GenBank/DDBJ whole genome shotgun (WGS) entry which is preliminary data.</text>
</comment>
<dbReference type="GO" id="GO:0006261">
    <property type="term" value="P:DNA-templated DNA replication"/>
    <property type="evidence" value="ECO:0007669"/>
    <property type="project" value="TreeGrafter"/>
</dbReference>
<dbReference type="InterPro" id="IPR010372">
    <property type="entry name" value="DNA_pol3_delta_N"/>
</dbReference>
<evidence type="ECO:0000256" key="5">
    <source>
        <dbReference type="ARBA" id="ARBA00022705"/>
    </source>
</evidence>
<keyword evidence="6" id="KW-0239">DNA-directed DNA polymerase</keyword>
<sequence>MNYNEFMNCIKKENILPVYFFSGSEEYLMKEAVESLKDKYIDKSFETLNYVIIDGKEKTFDDILNACETLPFMSEKKLVVIKDISEIMENDLNGLDKILSSYVENLDSYLCLIIMDRSNNFKRTTKLYKTINKLGGVVEFNSLKGKELNTWIEDKFKKNNKKISASNISHFIQQSSYSDYNSTKTLYDLENELMKVVNYTSGDEINRDAIDTVLTQTLDTNIFNLLGNISKKNSEESLKIFNEMYISGEPVQKILSMIIRQVRLTLGYKLYREKGYVDGEIGEKLGIKAFELKKIGRESNNFTEEQLNKALSYILKLDIKQKTSSHDEKLAIEMLIVNLSYEM</sequence>
<evidence type="ECO:0000256" key="3">
    <source>
        <dbReference type="ARBA" id="ARBA00022679"/>
    </source>
</evidence>
<keyword evidence="4 11" id="KW-0548">Nucleotidyltransferase</keyword>
<keyword evidence="5" id="KW-0235">DNA replication</keyword>
<keyword evidence="12" id="KW-1185">Reference proteome</keyword>
<dbReference type="GO" id="GO:0003677">
    <property type="term" value="F:DNA binding"/>
    <property type="evidence" value="ECO:0007669"/>
    <property type="project" value="InterPro"/>
</dbReference>
<dbReference type="SUPFAM" id="SSF48019">
    <property type="entry name" value="post-AAA+ oligomerization domain-like"/>
    <property type="match status" value="1"/>
</dbReference>
<dbReference type="Gene3D" id="1.10.8.60">
    <property type="match status" value="1"/>
</dbReference>
<protein>
    <recommendedName>
        <fullName evidence="2">DNA polymerase III subunit delta</fullName>
        <ecNumber evidence="1">2.7.7.7</ecNumber>
    </recommendedName>
</protein>
<dbReference type="RefSeq" id="WP_154442206.1">
    <property type="nucleotide sequence ID" value="NZ_VUNQ01000047.1"/>
</dbReference>
<feature type="domain" description="DNA polymerase III delta N-terminal" evidence="9">
    <location>
        <begin position="19"/>
        <end position="140"/>
    </location>
</feature>
<dbReference type="PANTHER" id="PTHR34388">
    <property type="entry name" value="DNA POLYMERASE III SUBUNIT DELTA"/>
    <property type="match status" value="1"/>
</dbReference>
<dbReference type="InterPro" id="IPR027417">
    <property type="entry name" value="P-loop_NTPase"/>
</dbReference>
<name>A0A6N7Y368_9FIRM</name>
<dbReference type="GO" id="GO:0009360">
    <property type="term" value="C:DNA polymerase III complex"/>
    <property type="evidence" value="ECO:0007669"/>
    <property type="project" value="InterPro"/>
</dbReference>
<dbReference type="PANTHER" id="PTHR34388:SF1">
    <property type="entry name" value="DNA POLYMERASE III SUBUNIT DELTA"/>
    <property type="match status" value="1"/>
</dbReference>
<dbReference type="Gene3D" id="3.40.50.300">
    <property type="entry name" value="P-loop containing nucleotide triphosphate hydrolases"/>
    <property type="match status" value="1"/>
</dbReference>
<dbReference type="Pfam" id="PF21694">
    <property type="entry name" value="DNA_pol3_delta_C"/>
    <property type="match status" value="1"/>
</dbReference>
<evidence type="ECO:0000256" key="2">
    <source>
        <dbReference type="ARBA" id="ARBA00017703"/>
    </source>
</evidence>
<evidence type="ECO:0000256" key="7">
    <source>
        <dbReference type="ARBA" id="ARBA00034754"/>
    </source>
</evidence>
<feature type="domain" description="DNA polymerase III delta subunit-like C-terminal" evidence="10">
    <location>
        <begin position="220"/>
        <end position="338"/>
    </location>
</feature>
<dbReference type="Gene3D" id="1.20.272.10">
    <property type="match status" value="1"/>
</dbReference>
<organism evidence="11 12">
    <name type="scientific">Tissierella pigra</name>
    <dbReference type="NCBI Taxonomy" id="2607614"/>
    <lineage>
        <taxon>Bacteria</taxon>
        <taxon>Bacillati</taxon>
        <taxon>Bacillota</taxon>
        <taxon>Tissierellia</taxon>
        <taxon>Tissierellales</taxon>
        <taxon>Tissierellaceae</taxon>
        <taxon>Tissierella</taxon>
    </lineage>
</organism>
<evidence type="ECO:0000259" key="9">
    <source>
        <dbReference type="Pfam" id="PF06144"/>
    </source>
</evidence>
<comment type="catalytic activity">
    <reaction evidence="8">
        <text>DNA(n) + a 2'-deoxyribonucleoside 5'-triphosphate = DNA(n+1) + diphosphate</text>
        <dbReference type="Rhea" id="RHEA:22508"/>
        <dbReference type="Rhea" id="RHEA-COMP:17339"/>
        <dbReference type="Rhea" id="RHEA-COMP:17340"/>
        <dbReference type="ChEBI" id="CHEBI:33019"/>
        <dbReference type="ChEBI" id="CHEBI:61560"/>
        <dbReference type="ChEBI" id="CHEBI:173112"/>
        <dbReference type="EC" id="2.7.7.7"/>
    </reaction>
</comment>
<evidence type="ECO:0000256" key="4">
    <source>
        <dbReference type="ARBA" id="ARBA00022695"/>
    </source>
</evidence>
<evidence type="ECO:0000313" key="11">
    <source>
        <dbReference type="EMBL" id="MSU02918.1"/>
    </source>
</evidence>